<sequence>MDDKEKLIVYSNASSVFTYTAEIRPNFKISVSQSQGFAWNQDLFATQYQQSYKVVYDAHEDDFEDLILKIKGKLKANSKKRAKLKAKTKLTRTAKQKREVPACEREASDEDGDSERYQRIQVLDGHEFPRGNPYKPVWDHDVHSNGDDSASEGESNRDVDMIGGTDTPYSRMAVMDRPRRKSERSISFVEDSKTGDYRYQIGQVDVVEVDSDTPENNHLKWLIR</sequence>
<gene>
    <name evidence="2" type="primary">UGX2</name>
    <name evidence="2" type="ORF">SPAR_D00730</name>
</gene>
<feature type="compositionally biased region" description="Basic residues" evidence="1">
    <location>
        <begin position="86"/>
        <end position="95"/>
    </location>
</feature>
<reference evidence="2" key="4">
    <citation type="submission" date="2025-08" db="UniProtKB">
        <authorList>
            <consortium name="RefSeq"/>
        </authorList>
    </citation>
    <scope>IDENTIFICATION</scope>
    <source>
        <strain evidence="2">CBS432</strain>
    </source>
</reference>
<reference evidence="2" key="3">
    <citation type="submission" date="2025-07" db="EMBL/GenBank/DDBJ databases">
        <authorList>
            <consortium name="NCBI Genome Project"/>
        </authorList>
    </citation>
    <scope>NUCLEOTIDE SEQUENCE</scope>
    <source>
        <strain evidence="2">CBS432</strain>
    </source>
</reference>
<feature type="region of interest" description="Disordered" evidence="1">
    <location>
        <begin position="86"/>
        <end position="115"/>
    </location>
</feature>
<dbReference type="OrthoDB" id="4063176at2759"/>
<feature type="compositionally biased region" description="Basic and acidic residues" evidence="1">
    <location>
        <begin position="96"/>
        <end position="106"/>
    </location>
</feature>
<dbReference type="RefSeq" id="XP_033765106.1">
    <property type="nucleotide sequence ID" value="XM_033909215.1"/>
</dbReference>
<reference evidence="2" key="2">
    <citation type="submission" date="2020-01" db="EMBL/GenBank/DDBJ databases">
        <title>Population-level Yeast Reference Genomes.</title>
        <authorList>
            <person name="Yue J.-X."/>
        </authorList>
    </citation>
    <scope>NUCLEOTIDE SEQUENCE</scope>
    <source>
        <strain evidence="2">CBS432</strain>
    </source>
</reference>
<organism evidence="2">
    <name type="scientific">Saccharomyces paradoxus</name>
    <name type="common">Yeast</name>
    <name type="synonym">Saccharomyces douglasii</name>
    <dbReference type="NCBI Taxonomy" id="27291"/>
    <lineage>
        <taxon>Eukaryota</taxon>
        <taxon>Fungi</taxon>
        <taxon>Dikarya</taxon>
        <taxon>Ascomycota</taxon>
        <taxon>Saccharomycotina</taxon>
        <taxon>Saccharomycetes</taxon>
        <taxon>Saccharomycetales</taxon>
        <taxon>Saccharomycetaceae</taxon>
        <taxon>Saccharomyces</taxon>
    </lineage>
</organism>
<name>A0A8B8UN74_SACPA</name>
<evidence type="ECO:0000256" key="1">
    <source>
        <dbReference type="SAM" id="MobiDB-lite"/>
    </source>
</evidence>
<protein>
    <submittedName>
        <fullName evidence="2">Ugx2p</fullName>
    </submittedName>
</protein>
<feature type="region of interest" description="Disordered" evidence="1">
    <location>
        <begin position="138"/>
        <end position="170"/>
    </location>
</feature>
<evidence type="ECO:0000313" key="2">
    <source>
        <dbReference type="RefSeq" id="XP_033765106.1"/>
    </source>
</evidence>
<dbReference type="VEuPathDB" id="FungiDB:SPAR_D00730"/>
<dbReference type="KEGG" id="spao:SPAR_D00730"/>
<dbReference type="AlphaFoldDB" id="A0A8B8UN74"/>
<reference evidence="2" key="1">
    <citation type="journal article" date="2017" name="Nat. Genet.">
        <title>Contrasting evolutionary genome dynamics between domesticated and wild yeasts.</title>
        <authorList>
            <person name="Yue J.X."/>
            <person name="Li J."/>
            <person name="Aigrain L."/>
            <person name="Hallin J."/>
            <person name="Persson K."/>
            <person name="Oliver K."/>
            <person name="Bergstrom A."/>
            <person name="Coupland P."/>
            <person name="Warringer J."/>
            <person name="Lagomarsino M.C."/>
            <person name="Fischer G."/>
            <person name="Durbin R."/>
            <person name="Liti G."/>
        </authorList>
    </citation>
    <scope>NUCLEOTIDE SEQUENCE</scope>
    <source>
        <strain evidence="2">CBS432</strain>
    </source>
</reference>
<dbReference type="GeneID" id="54629320"/>
<accession>A0A8B8UN74</accession>
<proteinExistence type="predicted"/>